<protein>
    <submittedName>
        <fullName evidence="2">Uncharacterized protein</fullName>
    </submittedName>
</protein>
<evidence type="ECO:0000313" key="3">
    <source>
        <dbReference type="Proteomes" id="UP000176998"/>
    </source>
</evidence>
<gene>
    <name evidence="2" type="ORF">CORC01_14473</name>
</gene>
<sequence>MIEPTTAPLATVGCQPTKERADDDVIYLGTYKGHRKSHHKKVSTASTLRIPADMTYKHVKLGVAKDFAQTRRAVYGFFDRAGRLRRRMDSGQRTGTADQGPCLSAALILMACEAAAAMSSRKECDELIDTLDTLPLLIKRVKALLDHSQHPSIHSSLVSDSQVDDAIFYSLSRVEAEVKLLDETIKQHLSCLGPDTGKPVAAQAGVLSVRLPPTSSTVTGGEEACNVPLNSTLPAEHNASLTRNDRITVRECRADLVPSFGVRRGFEKRELPGLSHGIVEMPKRLLALTPPSRNVCFVDLTIEHSPKYGPDLNTASDVGSDCNPGSDTDPKPNRKPSSKSIAKLIARAVEHAHVGWLSCRDQAQFRQRLGQFCPGRYVDDVVFLAMLQLVCCTSTLQIIDPLLVSFMGPFLTSGAFAFAKGFDGIVLPINVNAADHMSDHNRNHWILAIVNWKTETFDAFGMQPTAFCRWSKRVDEYISELRGAVMQLEKRSHELGPYFDDSCCAFLCAYALERYMGRAPQRQERWPTGLALRKHYLRRLLAQWELPAGHLPEGPQHSASGGGPRFG</sequence>
<organism evidence="2 3">
    <name type="scientific">Colletotrichum orchidophilum</name>
    <dbReference type="NCBI Taxonomy" id="1209926"/>
    <lineage>
        <taxon>Eukaryota</taxon>
        <taxon>Fungi</taxon>
        <taxon>Dikarya</taxon>
        <taxon>Ascomycota</taxon>
        <taxon>Pezizomycotina</taxon>
        <taxon>Sordariomycetes</taxon>
        <taxon>Hypocreomycetidae</taxon>
        <taxon>Glomerellales</taxon>
        <taxon>Glomerellaceae</taxon>
        <taxon>Colletotrichum</taxon>
    </lineage>
</organism>
<reference evidence="2 3" key="1">
    <citation type="submission" date="2016-09" db="EMBL/GenBank/DDBJ databases">
        <authorList>
            <person name="Capua I."/>
            <person name="De Benedictis P."/>
            <person name="Joannis T."/>
            <person name="Lombin L.H."/>
            <person name="Cattoli G."/>
        </authorList>
    </citation>
    <scope>NUCLEOTIDE SEQUENCE [LARGE SCALE GENOMIC DNA]</scope>
    <source>
        <strain evidence="2 3">IMI 309357</strain>
    </source>
</reference>
<dbReference type="AlphaFoldDB" id="A0A1G4AM76"/>
<dbReference type="GeneID" id="34567593"/>
<dbReference type="RefSeq" id="XP_022467409.1">
    <property type="nucleotide sequence ID" value="XM_022626083.1"/>
</dbReference>
<dbReference type="OrthoDB" id="10339996at2759"/>
<dbReference type="Proteomes" id="UP000176998">
    <property type="component" value="Unassembled WGS sequence"/>
</dbReference>
<accession>A0A1G4AM76</accession>
<evidence type="ECO:0000313" key="2">
    <source>
        <dbReference type="EMBL" id="OHE90231.1"/>
    </source>
</evidence>
<keyword evidence="3" id="KW-1185">Reference proteome</keyword>
<evidence type="ECO:0000256" key="1">
    <source>
        <dbReference type="SAM" id="MobiDB-lite"/>
    </source>
</evidence>
<feature type="region of interest" description="Disordered" evidence="1">
    <location>
        <begin position="309"/>
        <end position="337"/>
    </location>
</feature>
<dbReference type="EMBL" id="MJBS01000307">
    <property type="protein sequence ID" value="OHE90231.1"/>
    <property type="molecule type" value="Genomic_DNA"/>
</dbReference>
<comment type="caution">
    <text evidence="2">The sequence shown here is derived from an EMBL/GenBank/DDBJ whole genome shotgun (WGS) entry which is preliminary data.</text>
</comment>
<proteinExistence type="predicted"/>
<name>A0A1G4AM76_9PEZI</name>